<keyword evidence="4" id="KW-0804">Transcription</keyword>
<evidence type="ECO:0000256" key="2">
    <source>
        <dbReference type="ARBA" id="ARBA00023015"/>
    </source>
</evidence>
<evidence type="ECO:0000313" key="8">
    <source>
        <dbReference type="Proteomes" id="UP001370100"/>
    </source>
</evidence>
<dbReference type="CDD" id="cd08423">
    <property type="entry name" value="PBP2_LTTR_like_6"/>
    <property type="match status" value="1"/>
</dbReference>
<evidence type="ECO:0000256" key="5">
    <source>
        <dbReference type="SAM" id="MobiDB-lite"/>
    </source>
</evidence>
<comment type="caution">
    <text evidence="7">The sequence shown here is derived from an EMBL/GenBank/DDBJ whole genome shotgun (WGS) entry which is preliminary data.</text>
</comment>
<feature type="compositionally biased region" description="Polar residues" evidence="5">
    <location>
        <begin position="316"/>
        <end position="330"/>
    </location>
</feature>
<evidence type="ECO:0000259" key="6">
    <source>
        <dbReference type="PROSITE" id="PS50931"/>
    </source>
</evidence>
<dbReference type="EMBL" id="JBBEGL010000003">
    <property type="protein sequence ID" value="MEJ2887269.1"/>
    <property type="molecule type" value="Genomic_DNA"/>
</dbReference>
<keyword evidence="8" id="KW-1185">Reference proteome</keyword>
<protein>
    <submittedName>
        <fullName evidence="7">LysR family transcriptional regulator</fullName>
    </submittedName>
</protein>
<dbReference type="Pfam" id="PF00126">
    <property type="entry name" value="HTH_1"/>
    <property type="match status" value="1"/>
</dbReference>
<dbReference type="Gene3D" id="1.10.10.10">
    <property type="entry name" value="Winged helix-like DNA-binding domain superfamily/Winged helix DNA-binding domain"/>
    <property type="match status" value="1"/>
</dbReference>
<dbReference type="Gene3D" id="3.40.190.10">
    <property type="entry name" value="Periplasmic binding protein-like II"/>
    <property type="match status" value="2"/>
</dbReference>
<dbReference type="PANTHER" id="PTHR30346">
    <property type="entry name" value="TRANSCRIPTIONAL DUAL REGULATOR HCAR-RELATED"/>
    <property type="match status" value="1"/>
</dbReference>
<proteinExistence type="inferred from homology"/>
<evidence type="ECO:0000256" key="1">
    <source>
        <dbReference type="ARBA" id="ARBA00009437"/>
    </source>
</evidence>
<reference evidence="7 8" key="1">
    <citation type="submission" date="2024-03" db="EMBL/GenBank/DDBJ databases">
        <title>Actinomycetospora sp. OC33-EN06, a novel actinomycete isolated from wild orchid (Aerides multiflora).</title>
        <authorList>
            <person name="Suriyachadkun C."/>
        </authorList>
    </citation>
    <scope>NUCLEOTIDE SEQUENCE [LARGE SCALE GENOMIC DNA]</scope>
    <source>
        <strain evidence="7 8">OC33-EN06</strain>
    </source>
</reference>
<dbReference type="InterPro" id="IPR000847">
    <property type="entry name" value="LysR_HTH_N"/>
</dbReference>
<dbReference type="InterPro" id="IPR036390">
    <property type="entry name" value="WH_DNA-bd_sf"/>
</dbReference>
<keyword evidence="3" id="KW-0238">DNA-binding</keyword>
<keyword evidence="2" id="KW-0805">Transcription regulation</keyword>
<accession>A0ABU8N4F4</accession>
<dbReference type="InterPro" id="IPR036388">
    <property type="entry name" value="WH-like_DNA-bd_sf"/>
</dbReference>
<name>A0ABU8N4F4_9PSEU</name>
<sequence>MFALDRLRALDALAGRGSIAGAAAALHLTPSAVSQQLAKLEREAGAPLTEPAGRGLRLTAAGRMLAEHAADILARVAAARLDLDRLRDEVVGELRIGAIQTSVHALAPPTLARLRRAQPDLRVALADGEAEETLPAVLAGDLDIAVVENWEGSPAPIPAGTSRARLCDDVIDLLLPAGHALAGREPVTLAEVDDLDWVADGVGTRAGSWLLHTLRAQGLEPRVTCQVRGFGMHVELAAGIGVAALVPRLARPPLPAAVVAVTTDPPLRRSIDAVWRTDRETAAVRAAVETFTAVAGERDAVAAGSPGRTDPAAETPQASPGSRTSASKQV</sequence>
<evidence type="ECO:0000256" key="3">
    <source>
        <dbReference type="ARBA" id="ARBA00023125"/>
    </source>
</evidence>
<evidence type="ECO:0000256" key="4">
    <source>
        <dbReference type="ARBA" id="ARBA00023163"/>
    </source>
</evidence>
<dbReference type="SUPFAM" id="SSF53850">
    <property type="entry name" value="Periplasmic binding protein-like II"/>
    <property type="match status" value="1"/>
</dbReference>
<dbReference type="SUPFAM" id="SSF46785">
    <property type="entry name" value="Winged helix' DNA-binding domain"/>
    <property type="match status" value="1"/>
</dbReference>
<dbReference type="Pfam" id="PF03466">
    <property type="entry name" value="LysR_substrate"/>
    <property type="match status" value="1"/>
</dbReference>
<feature type="domain" description="HTH lysR-type" evidence="6">
    <location>
        <begin position="4"/>
        <end position="59"/>
    </location>
</feature>
<organism evidence="7 8">
    <name type="scientific">Actinomycetospora aeridis</name>
    <dbReference type="NCBI Taxonomy" id="3129231"/>
    <lineage>
        <taxon>Bacteria</taxon>
        <taxon>Bacillati</taxon>
        <taxon>Actinomycetota</taxon>
        <taxon>Actinomycetes</taxon>
        <taxon>Pseudonocardiales</taxon>
        <taxon>Pseudonocardiaceae</taxon>
        <taxon>Actinomycetospora</taxon>
    </lineage>
</organism>
<feature type="region of interest" description="Disordered" evidence="5">
    <location>
        <begin position="297"/>
        <end position="330"/>
    </location>
</feature>
<evidence type="ECO:0000313" key="7">
    <source>
        <dbReference type="EMBL" id="MEJ2887269.1"/>
    </source>
</evidence>
<dbReference type="PANTHER" id="PTHR30346:SF29">
    <property type="entry name" value="LYSR SUBSTRATE-BINDING"/>
    <property type="match status" value="1"/>
</dbReference>
<gene>
    <name evidence="7" type="ORF">WCD41_12495</name>
</gene>
<dbReference type="RefSeq" id="WP_337713750.1">
    <property type="nucleotide sequence ID" value="NZ_JBBEGL010000003.1"/>
</dbReference>
<dbReference type="Proteomes" id="UP001370100">
    <property type="component" value="Unassembled WGS sequence"/>
</dbReference>
<dbReference type="InterPro" id="IPR005119">
    <property type="entry name" value="LysR_subst-bd"/>
</dbReference>
<dbReference type="PROSITE" id="PS50931">
    <property type="entry name" value="HTH_LYSR"/>
    <property type="match status" value="1"/>
</dbReference>
<comment type="similarity">
    <text evidence="1">Belongs to the LysR transcriptional regulatory family.</text>
</comment>